<comment type="similarity">
    <text evidence="1 6">Belongs to the methyltransferase superfamily. PrmA family.</text>
</comment>
<dbReference type="PANTHER" id="PTHR43648:SF1">
    <property type="entry name" value="ELECTRON TRANSFER FLAVOPROTEIN BETA SUBUNIT LYSINE METHYLTRANSFERASE"/>
    <property type="match status" value="1"/>
</dbReference>
<feature type="binding site" evidence="6">
    <location>
        <position position="226"/>
    </location>
    <ligand>
        <name>S-adenosyl-L-methionine</name>
        <dbReference type="ChEBI" id="CHEBI:59789"/>
    </ligand>
</feature>
<keyword evidence="8" id="KW-1185">Reference proteome</keyword>
<evidence type="ECO:0000256" key="2">
    <source>
        <dbReference type="ARBA" id="ARBA00022490"/>
    </source>
</evidence>
<dbReference type="NCBIfam" id="NF001785">
    <property type="entry name" value="PRK00517.2-2"/>
    <property type="match status" value="1"/>
</dbReference>
<keyword evidence="4 6" id="KW-0808">Transferase</keyword>
<dbReference type="CDD" id="cd02440">
    <property type="entry name" value="AdoMet_MTases"/>
    <property type="match status" value="1"/>
</dbReference>
<evidence type="ECO:0000313" key="8">
    <source>
        <dbReference type="Proteomes" id="UP000216189"/>
    </source>
</evidence>
<comment type="subcellular location">
    <subcellularLocation>
        <location evidence="6">Cytoplasm</location>
    </subcellularLocation>
</comment>
<dbReference type="EC" id="2.1.1.-" evidence="6"/>
<keyword evidence="7" id="KW-0689">Ribosomal protein</keyword>
<comment type="catalytic activity">
    <reaction evidence="6">
        <text>L-lysyl-[protein] + 3 S-adenosyl-L-methionine = N(6),N(6),N(6)-trimethyl-L-lysyl-[protein] + 3 S-adenosyl-L-homocysteine + 3 H(+)</text>
        <dbReference type="Rhea" id="RHEA:54192"/>
        <dbReference type="Rhea" id="RHEA-COMP:9752"/>
        <dbReference type="Rhea" id="RHEA-COMP:13826"/>
        <dbReference type="ChEBI" id="CHEBI:15378"/>
        <dbReference type="ChEBI" id="CHEBI:29969"/>
        <dbReference type="ChEBI" id="CHEBI:57856"/>
        <dbReference type="ChEBI" id="CHEBI:59789"/>
        <dbReference type="ChEBI" id="CHEBI:61961"/>
    </reaction>
</comment>
<dbReference type="EMBL" id="NPJF01000040">
    <property type="protein sequence ID" value="OYP54714.1"/>
    <property type="molecule type" value="Genomic_DNA"/>
</dbReference>
<evidence type="ECO:0000313" key="7">
    <source>
        <dbReference type="EMBL" id="OYP54714.1"/>
    </source>
</evidence>
<reference evidence="7 8" key="1">
    <citation type="submission" date="2017-08" db="EMBL/GenBank/DDBJ databases">
        <title>Comparative genomics of non-oral Prevotella species.</title>
        <authorList>
            <person name="Accetto T."/>
            <person name="Nograsek B."/>
            <person name="Avgustin G."/>
        </authorList>
    </citation>
    <scope>NUCLEOTIDE SEQUENCE [LARGE SCALE GENOMIC DNA]</scope>
    <source>
        <strain evidence="7 8">TC1-1</strain>
    </source>
</reference>
<dbReference type="InterPro" id="IPR004498">
    <property type="entry name" value="Ribosomal_PrmA_MeTrfase"/>
</dbReference>
<dbReference type="Proteomes" id="UP000216189">
    <property type="component" value="Unassembled WGS sequence"/>
</dbReference>
<dbReference type="Gene3D" id="3.40.50.150">
    <property type="entry name" value="Vaccinia Virus protein VP39"/>
    <property type="match status" value="1"/>
</dbReference>
<dbReference type="GO" id="GO:0005840">
    <property type="term" value="C:ribosome"/>
    <property type="evidence" value="ECO:0007669"/>
    <property type="project" value="UniProtKB-KW"/>
</dbReference>
<dbReference type="GO" id="GO:0032259">
    <property type="term" value="P:methylation"/>
    <property type="evidence" value="ECO:0007669"/>
    <property type="project" value="UniProtKB-KW"/>
</dbReference>
<dbReference type="InterPro" id="IPR050078">
    <property type="entry name" value="Ribosomal_L11_MeTrfase_PrmA"/>
</dbReference>
<dbReference type="InterPro" id="IPR029063">
    <property type="entry name" value="SAM-dependent_MTases_sf"/>
</dbReference>
<evidence type="ECO:0000256" key="6">
    <source>
        <dbReference type="HAMAP-Rule" id="MF_00735"/>
    </source>
</evidence>
<evidence type="ECO:0000256" key="4">
    <source>
        <dbReference type="ARBA" id="ARBA00022679"/>
    </source>
</evidence>
<comment type="caution">
    <text evidence="7">The sequence shown here is derived from an EMBL/GenBank/DDBJ whole genome shotgun (WGS) entry which is preliminary data.</text>
</comment>
<keyword evidence="2 6" id="KW-0963">Cytoplasm</keyword>
<evidence type="ECO:0000256" key="3">
    <source>
        <dbReference type="ARBA" id="ARBA00022603"/>
    </source>
</evidence>
<dbReference type="RefSeq" id="WP_074613668.1">
    <property type="nucleotide sequence ID" value="NZ_CAJOJX010000005.1"/>
</dbReference>
<evidence type="ECO:0000256" key="1">
    <source>
        <dbReference type="ARBA" id="ARBA00009741"/>
    </source>
</evidence>
<proteinExistence type="inferred from homology"/>
<name>A0ABX4EGG1_SEGBR</name>
<accession>A0ABX4EGG1</accession>
<dbReference type="HAMAP" id="MF_00735">
    <property type="entry name" value="Methyltr_PrmA"/>
    <property type="match status" value="1"/>
</dbReference>
<feature type="binding site" evidence="6">
    <location>
        <position position="139"/>
    </location>
    <ligand>
        <name>S-adenosyl-L-methionine</name>
        <dbReference type="ChEBI" id="CHEBI:59789"/>
    </ligand>
</feature>
<protein>
    <recommendedName>
        <fullName evidence="6">Ribosomal protein L11 methyltransferase</fullName>
        <shortName evidence="6">L11 Mtase</shortName>
        <ecNumber evidence="6">2.1.1.-</ecNumber>
    </recommendedName>
</protein>
<evidence type="ECO:0000256" key="5">
    <source>
        <dbReference type="ARBA" id="ARBA00022691"/>
    </source>
</evidence>
<dbReference type="PANTHER" id="PTHR43648">
    <property type="entry name" value="ELECTRON TRANSFER FLAVOPROTEIN BETA SUBUNIT LYSINE METHYLTRANSFERASE"/>
    <property type="match status" value="1"/>
</dbReference>
<dbReference type="GO" id="GO:0008168">
    <property type="term" value="F:methyltransferase activity"/>
    <property type="evidence" value="ECO:0007669"/>
    <property type="project" value="UniProtKB-KW"/>
</dbReference>
<keyword evidence="7" id="KW-0687">Ribonucleoprotein</keyword>
<keyword evidence="5 6" id="KW-0949">S-adenosyl-L-methionine</keyword>
<dbReference type="PIRSF" id="PIRSF000401">
    <property type="entry name" value="RPL11_MTase"/>
    <property type="match status" value="1"/>
</dbReference>
<gene>
    <name evidence="6" type="primary">prmA</name>
    <name evidence="7" type="ORF">CIK91_08495</name>
</gene>
<dbReference type="Pfam" id="PF06325">
    <property type="entry name" value="PrmA"/>
    <property type="match status" value="1"/>
</dbReference>
<sequence>MKYQVATFQIECEDSLMETAQDLLADAAAEAGFESFEPTELGLKAYAQKNLLDKEKLDENIENFDLPGVKITYNIADVEDQNYNQVWEDQGFDPIIVDDDIIIYDAKHAETFHPEQSKDHIEIGIDAVQAFGTGTHQTTRMIVSALLHMGVHDKRILDCGCGTGILGLAASKLGAKDIVGYDIDEWSVENAKHNAEINGVENMEIYHGDANVLNHISGIFDIVLANINRNILLNDMAKFKSVMAANGTLILSGFYEEDVPLLLDKAKELGLHEKSRSIDEKWTCLSLEA</sequence>
<comment type="function">
    <text evidence="6">Methylates ribosomal protein L11.</text>
</comment>
<feature type="binding site" evidence="6">
    <location>
        <position position="182"/>
    </location>
    <ligand>
        <name>S-adenosyl-L-methionine</name>
        <dbReference type="ChEBI" id="CHEBI:59789"/>
    </ligand>
</feature>
<keyword evidence="3 6" id="KW-0489">Methyltransferase</keyword>
<dbReference type="SUPFAM" id="SSF53335">
    <property type="entry name" value="S-adenosyl-L-methionine-dependent methyltransferases"/>
    <property type="match status" value="1"/>
</dbReference>
<organism evidence="7 8">
    <name type="scientific">Segatella bryantii</name>
    <name type="common">Prevotella bryantii</name>
    <dbReference type="NCBI Taxonomy" id="77095"/>
    <lineage>
        <taxon>Bacteria</taxon>
        <taxon>Pseudomonadati</taxon>
        <taxon>Bacteroidota</taxon>
        <taxon>Bacteroidia</taxon>
        <taxon>Bacteroidales</taxon>
        <taxon>Prevotellaceae</taxon>
        <taxon>Segatella</taxon>
    </lineage>
</organism>
<feature type="binding site" evidence="6">
    <location>
        <position position="160"/>
    </location>
    <ligand>
        <name>S-adenosyl-L-methionine</name>
        <dbReference type="ChEBI" id="CHEBI:59789"/>
    </ligand>
</feature>